<evidence type="ECO:0000259" key="12">
    <source>
        <dbReference type="PROSITE" id="PS51285"/>
    </source>
</evidence>
<evidence type="ECO:0000313" key="14">
    <source>
        <dbReference type="Proteomes" id="UP001165060"/>
    </source>
</evidence>
<keyword evidence="4" id="KW-0808">Transferase</keyword>
<dbReference type="Gene3D" id="3.30.200.20">
    <property type="entry name" value="Phosphorylase Kinase, domain 1"/>
    <property type="match status" value="1"/>
</dbReference>
<keyword evidence="5 8" id="KW-0547">Nucleotide-binding</keyword>
<accession>A0ABQ6MRC4</accession>
<feature type="domain" description="PX" evidence="11">
    <location>
        <begin position="1"/>
        <end position="107"/>
    </location>
</feature>
<protein>
    <submittedName>
        <fullName evidence="13">Uncharacterized protein</fullName>
    </submittedName>
</protein>
<dbReference type="PROSITE" id="PS50195">
    <property type="entry name" value="PX"/>
    <property type="match status" value="1"/>
</dbReference>
<dbReference type="Pfam" id="PF00069">
    <property type="entry name" value="Pkinase"/>
    <property type="match status" value="1"/>
</dbReference>
<evidence type="ECO:0000256" key="4">
    <source>
        <dbReference type="ARBA" id="ARBA00022679"/>
    </source>
</evidence>
<dbReference type="InterPro" id="IPR011009">
    <property type="entry name" value="Kinase-like_dom_sf"/>
</dbReference>
<dbReference type="Gene3D" id="1.10.510.10">
    <property type="entry name" value="Transferase(Phosphotransferase) domain 1"/>
    <property type="match status" value="1"/>
</dbReference>
<dbReference type="SMART" id="SM00220">
    <property type="entry name" value="S_TKc"/>
    <property type="match status" value="1"/>
</dbReference>
<evidence type="ECO:0000259" key="11">
    <source>
        <dbReference type="PROSITE" id="PS50195"/>
    </source>
</evidence>
<dbReference type="Proteomes" id="UP001165060">
    <property type="component" value="Unassembled WGS sequence"/>
</dbReference>
<dbReference type="InterPro" id="IPR017892">
    <property type="entry name" value="Pkinase_C"/>
</dbReference>
<feature type="binding site" evidence="8">
    <location>
        <position position="326"/>
    </location>
    <ligand>
        <name>ATP</name>
        <dbReference type="ChEBI" id="CHEBI:30616"/>
    </ligand>
</feature>
<keyword evidence="2" id="KW-0723">Serine/threonine-protein kinase</keyword>
<evidence type="ECO:0000256" key="5">
    <source>
        <dbReference type="ARBA" id="ARBA00022741"/>
    </source>
</evidence>
<evidence type="ECO:0000313" key="13">
    <source>
        <dbReference type="EMBL" id="GMI31301.1"/>
    </source>
</evidence>
<dbReference type="SUPFAM" id="SSF64268">
    <property type="entry name" value="PX domain"/>
    <property type="match status" value="1"/>
</dbReference>
<dbReference type="InterPro" id="IPR017441">
    <property type="entry name" value="Protein_kinase_ATP_BS"/>
</dbReference>
<evidence type="ECO:0000256" key="6">
    <source>
        <dbReference type="ARBA" id="ARBA00022777"/>
    </source>
</evidence>
<evidence type="ECO:0000256" key="7">
    <source>
        <dbReference type="ARBA" id="ARBA00022840"/>
    </source>
</evidence>
<dbReference type="PROSITE" id="PS50011">
    <property type="entry name" value="PROTEIN_KINASE_DOM"/>
    <property type="match status" value="1"/>
</dbReference>
<dbReference type="SMART" id="SM00133">
    <property type="entry name" value="S_TK_X"/>
    <property type="match status" value="1"/>
</dbReference>
<organism evidence="13 14">
    <name type="scientific">Tetraparma gracilis</name>
    <dbReference type="NCBI Taxonomy" id="2962635"/>
    <lineage>
        <taxon>Eukaryota</taxon>
        <taxon>Sar</taxon>
        <taxon>Stramenopiles</taxon>
        <taxon>Ochrophyta</taxon>
        <taxon>Bolidophyceae</taxon>
        <taxon>Parmales</taxon>
        <taxon>Triparmaceae</taxon>
        <taxon>Tetraparma</taxon>
    </lineage>
</organism>
<gene>
    <name evidence="13" type="ORF">TeGR_g13364</name>
</gene>
<name>A0ABQ6MRC4_9STRA</name>
<keyword evidence="7 8" id="KW-0067">ATP-binding</keyword>
<keyword evidence="3" id="KW-0597">Phosphoprotein</keyword>
<evidence type="ECO:0000256" key="8">
    <source>
        <dbReference type="PROSITE-ProRule" id="PRU10141"/>
    </source>
</evidence>
<comment type="similarity">
    <text evidence="1">Belongs to the protein kinase superfamily. AGC Ser/Thr protein kinase family.</text>
</comment>
<evidence type="ECO:0000256" key="3">
    <source>
        <dbReference type="ARBA" id="ARBA00022553"/>
    </source>
</evidence>
<proteinExistence type="inferred from homology"/>
<sequence>MSFTVSCSSYTVVGGSPAAMALAVSIRQSVQSWTVVRTLPAFSSLSSSLAALHPSLPPPPPPPASLSPAALQAAARAAEDWLLSVLGYPGVRESPVVRFFLCNDANIVPPGYEGAEWVVVQEQAQAQGGGGIDEMDMDDMFEGGDTSTPTPPFAYASASARPPSPPASSSSSGPPPSNHPFSQHATPPTPNEIMEVAAAAADAEVVPNVGSFNPNSLADSHLGRSLQAASGFAGFTPTNGMPAGSAGGLPPRSGGAPSAAQPTGGGIGGQLSDSRLTGLGDSFHPTSPISPPSLDSFKIIKVIGKGSFGKVFLVRENVTNEMFALKVLRKDNIIKRNQVEHTRTERNVLGYVKHPFIVGLNMAFQTKDKLYFVLDYCAGGELFFHLGKLGKFPEPRAKFYAAEITLAIDHVHAFDIIYRDLKPENVLLDARGHVRLTDFGLSKEGISGSSSGANSFCGTPEYLAPEILNRQGHGRAVDWWSLGALLYEMLTGLPPFYCRDREKLFDKIRRAELTYPRYLSQRACHILRGLLTRDPTLRLGSGENDAEDIKAHVFYNDIDWVRLDQGLVEPPWDPKIEGSLDTSQFDKEFTSMPILSPGSLQQQNAMFGTSVGSGAASGSLRDPNAFEGFTFTDRKFHGMEGGTGGGGSK</sequence>
<dbReference type="InterPro" id="IPR036871">
    <property type="entry name" value="PX_dom_sf"/>
</dbReference>
<dbReference type="PROSITE" id="PS51285">
    <property type="entry name" value="AGC_KINASE_CTER"/>
    <property type="match status" value="1"/>
</dbReference>
<dbReference type="Pfam" id="PF00433">
    <property type="entry name" value="Pkinase_C"/>
    <property type="match status" value="1"/>
</dbReference>
<feature type="region of interest" description="Disordered" evidence="9">
    <location>
        <begin position="237"/>
        <end position="287"/>
    </location>
</feature>
<feature type="domain" description="Protein kinase" evidence="10">
    <location>
        <begin position="297"/>
        <end position="555"/>
    </location>
</feature>
<keyword evidence="14" id="KW-1185">Reference proteome</keyword>
<dbReference type="PROSITE" id="PS00107">
    <property type="entry name" value="PROTEIN_KINASE_ATP"/>
    <property type="match status" value="1"/>
</dbReference>
<dbReference type="InterPro" id="IPR000719">
    <property type="entry name" value="Prot_kinase_dom"/>
</dbReference>
<comment type="caution">
    <text evidence="13">The sequence shown here is derived from an EMBL/GenBank/DDBJ whole genome shotgun (WGS) entry which is preliminary data.</text>
</comment>
<reference evidence="13 14" key="1">
    <citation type="journal article" date="2023" name="Commun. Biol.">
        <title>Genome analysis of Parmales, the sister group of diatoms, reveals the evolutionary specialization of diatoms from phago-mixotrophs to photoautotrophs.</title>
        <authorList>
            <person name="Ban H."/>
            <person name="Sato S."/>
            <person name="Yoshikawa S."/>
            <person name="Yamada K."/>
            <person name="Nakamura Y."/>
            <person name="Ichinomiya M."/>
            <person name="Sato N."/>
            <person name="Blanc-Mathieu R."/>
            <person name="Endo H."/>
            <person name="Kuwata A."/>
            <person name="Ogata H."/>
        </authorList>
    </citation>
    <scope>NUCLEOTIDE SEQUENCE [LARGE SCALE GENOMIC DNA]</scope>
</reference>
<evidence type="ECO:0000256" key="2">
    <source>
        <dbReference type="ARBA" id="ARBA00022527"/>
    </source>
</evidence>
<dbReference type="EMBL" id="BRYB01000501">
    <property type="protein sequence ID" value="GMI31301.1"/>
    <property type="molecule type" value="Genomic_DNA"/>
</dbReference>
<dbReference type="PROSITE" id="PS00108">
    <property type="entry name" value="PROTEIN_KINASE_ST"/>
    <property type="match status" value="1"/>
</dbReference>
<dbReference type="InterPro" id="IPR001683">
    <property type="entry name" value="PX_dom"/>
</dbReference>
<keyword evidence="6" id="KW-0418">Kinase</keyword>
<dbReference type="InterPro" id="IPR008271">
    <property type="entry name" value="Ser/Thr_kinase_AS"/>
</dbReference>
<evidence type="ECO:0000256" key="1">
    <source>
        <dbReference type="ARBA" id="ARBA00009903"/>
    </source>
</evidence>
<dbReference type="InterPro" id="IPR000961">
    <property type="entry name" value="AGC-kinase_C"/>
</dbReference>
<evidence type="ECO:0000256" key="9">
    <source>
        <dbReference type="SAM" id="MobiDB-lite"/>
    </source>
</evidence>
<feature type="domain" description="AGC-kinase C-terminal" evidence="12">
    <location>
        <begin position="556"/>
        <end position="641"/>
    </location>
</feature>
<dbReference type="Gene3D" id="3.30.1520.10">
    <property type="entry name" value="Phox-like domain"/>
    <property type="match status" value="1"/>
</dbReference>
<evidence type="ECO:0000259" key="10">
    <source>
        <dbReference type="PROSITE" id="PS50011"/>
    </source>
</evidence>
<dbReference type="PANTHER" id="PTHR24351">
    <property type="entry name" value="RIBOSOMAL PROTEIN S6 KINASE"/>
    <property type="match status" value="1"/>
</dbReference>
<feature type="compositionally biased region" description="Low complexity" evidence="9">
    <location>
        <begin position="153"/>
        <end position="172"/>
    </location>
</feature>
<dbReference type="SUPFAM" id="SSF56112">
    <property type="entry name" value="Protein kinase-like (PK-like)"/>
    <property type="match status" value="1"/>
</dbReference>
<feature type="compositionally biased region" description="Acidic residues" evidence="9">
    <location>
        <begin position="133"/>
        <end position="142"/>
    </location>
</feature>
<feature type="region of interest" description="Disordered" evidence="9">
    <location>
        <begin position="125"/>
        <end position="189"/>
    </location>
</feature>